<protein>
    <submittedName>
        <fullName evidence="2">Putative secreted protein</fullName>
    </submittedName>
</protein>
<feature type="transmembrane region" description="Helical" evidence="1">
    <location>
        <begin position="12"/>
        <end position="33"/>
    </location>
</feature>
<organism evidence="2">
    <name type="scientific">Panstrongylus lignarius</name>
    <dbReference type="NCBI Taxonomy" id="156445"/>
    <lineage>
        <taxon>Eukaryota</taxon>
        <taxon>Metazoa</taxon>
        <taxon>Ecdysozoa</taxon>
        <taxon>Arthropoda</taxon>
        <taxon>Hexapoda</taxon>
        <taxon>Insecta</taxon>
        <taxon>Pterygota</taxon>
        <taxon>Neoptera</taxon>
        <taxon>Paraneoptera</taxon>
        <taxon>Hemiptera</taxon>
        <taxon>Heteroptera</taxon>
        <taxon>Panheteroptera</taxon>
        <taxon>Cimicomorpha</taxon>
        <taxon>Reduviidae</taxon>
        <taxon>Triatominae</taxon>
        <taxon>Panstrongylus</taxon>
    </lineage>
</organism>
<keyword evidence="1" id="KW-1133">Transmembrane helix</keyword>
<name>A0A224XR62_9HEMI</name>
<accession>A0A224XR62</accession>
<proteinExistence type="predicted"/>
<dbReference type="AlphaFoldDB" id="A0A224XR62"/>
<dbReference type="EMBL" id="GFTR01001421">
    <property type="protein sequence ID" value="JAW15005.1"/>
    <property type="molecule type" value="Transcribed_RNA"/>
</dbReference>
<keyword evidence="1" id="KW-0812">Transmembrane</keyword>
<sequence length="95" mass="11231">MTLIFTFLSRRFYILSGILYSVSGSIYSFEVFLDLNVKCKRKFFGTSWECPMKSFSSLQGDISNTFYRLSFTILIKSIAEDWQFRLKYSVLCRDQ</sequence>
<reference evidence="2" key="1">
    <citation type="journal article" date="2018" name="PLoS Negl. Trop. Dis.">
        <title>An insight into the salivary gland and fat body transcriptome of Panstrongylus lignarius (Hemiptera: Heteroptera), the main vector of Chagas disease in Peru.</title>
        <authorList>
            <person name="Nevoa J.C."/>
            <person name="Mendes M.T."/>
            <person name="da Silva M.V."/>
            <person name="Soares S.C."/>
            <person name="Oliveira C.J.F."/>
            <person name="Ribeiro J.M.C."/>
        </authorList>
    </citation>
    <scope>NUCLEOTIDE SEQUENCE</scope>
</reference>
<evidence type="ECO:0000256" key="1">
    <source>
        <dbReference type="SAM" id="Phobius"/>
    </source>
</evidence>
<evidence type="ECO:0000313" key="2">
    <source>
        <dbReference type="EMBL" id="JAW15005.1"/>
    </source>
</evidence>
<keyword evidence="1" id="KW-0472">Membrane</keyword>